<protein>
    <submittedName>
        <fullName evidence="1">LETM1 domain-containing protein 1</fullName>
    </submittedName>
</protein>
<dbReference type="EMBL" id="JAGFMF010011830">
    <property type="protein sequence ID" value="KAG8511541.1"/>
    <property type="molecule type" value="Genomic_DNA"/>
</dbReference>
<comment type="caution">
    <text evidence="1">The sequence shown here is derived from an EMBL/GenBank/DDBJ whole genome shotgun (WGS) entry which is preliminary data.</text>
</comment>
<gene>
    <name evidence="1" type="ORF">J0S82_008765</name>
</gene>
<organism evidence="1 2">
    <name type="scientific">Galemys pyrenaicus</name>
    <name type="common">Iberian desman</name>
    <name type="synonym">Pyrenean desman</name>
    <dbReference type="NCBI Taxonomy" id="202257"/>
    <lineage>
        <taxon>Eukaryota</taxon>
        <taxon>Metazoa</taxon>
        <taxon>Chordata</taxon>
        <taxon>Craniata</taxon>
        <taxon>Vertebrata</taxon>
        <taxon>Euteleostomi</taxon>
        <taxon>Mammalia</taxon>
        <taxon>Eutheria</taxon>
        <taxon>Laurasiatheria</taxon>
        <taxon>Eulipotyphla</taxon>
        <taxon>Talpidae</taxon>
        <taxon>Galemys</taxon>
    </lineage>
</organism>
<proteinExistence type="predicted"/>
<reference evidence="1" key="1">
    <citation type="journal article" date="2021" name="Evol. Appl.">
        <title>The genome of the Pyrenean desman and the effects of bottlenecks and inbreeding on the genomic landscape of an endangered species.</title>
        <authorList>
            <person name="Escoda L."/>
            <person name="Castresana J."/>
        </authorList>
    </citation>
    <scope>NUCLEOTIDE SEQUENCE</scope>
    <source>
        <strain evidence="1">IBE-C5619</strain>
    </source>
</reference>
<accession>A0A8J5ZXZ5</accession>
<evidence type="ECO:0000313" key="1">
    <source>
        <dbReference type="EMBL" id="KAG8511541.1"/>
    </source>
</evidence>
<feature type="non-terminal residue" evidence="1">
    <location>
        <position position="1"/>
    </location>
</feature>
<feature type="non-terminal residue" evidence="1">
    <location>
        <position position="90"/>
    </location>
</feature>
<sequence length="90" mass="10145">IALPTVCRTPAALRGSIVTFVPYVTFRLQLNYCDLYLKVPQSSKLYLFPKANVKSLISYVMSCSLKETKLPLLLYSMALLSTNYRGTMCL</sequence>
<name>A0A8J5ZXZ5_GALPY</name>
<evidence type="ECO:0000313" key="2">
    <source>
        <dbReference type="Proteomes" id="UP000700334"/>
    </source>
</evidence>
<dbReference type="Proteomes" id="UP000700334">
    <property type="component" value="Unassembled WGS sequence"/>
</dbReference>
<dbReference type="AlphaFoldDB" id="A0A8J5ZXZ5"/>
<keyword evidence="2" id="KW-1185">Reference proteome</keyword>